<dbReference type="Proteomes" id="UP000054359">
    <property type="component" value="Unassembled WGS sequence"/>
</dbReference>
<evidence type="ECO:0000313" key="3">
    <source>
        <dbReference type="Proteomes" id="UP000054359"/>
    </source>
</evidence>
<sequence>MCRGVSAKRSSNVNKEELRDLGDLDDTWMDWPRSSPEEFSDSSLGNRRGSNRILRELLEKFHDYASLRDEDN</sequence>
<evidence type="ECO:0000256" key="1">
    <source>
        <dbReference type="SAM" id="MobiDB-lite"/>
    </source>
</evidence>
<evidence type="ECO:0000313" key="2">
    <source>
        <dbReference type="EMBL" id="KFM68232.1"/>
    </source>
</evidence>
<organism evidence="2 3">
    <name type="scientific">Stegodyphus mimosarum</name>
    <name type="common">African social velvet spider</name>
    <dbReference type="NCBI Taxonomy" id="407821"/>
    <lineage>
        <taxon>Eukaryota</taxon>
        <taxon>Metazoa</taxon>
        <taxon>Ecdysozoa</taxon>
        <taxon>Arthropoda</taxon>
        <taxon>Chelicerata</taxon>
        <taxon>Arachnida</taxon>
        <taxon>Araneae</taxon>
        <taxon>Araneomorphae</taxon>
        <taxon>Entelegynae</taxon>
        <taxon>Eresoidea</taxon>
        <taxon>Eresidae</taxon>
        <taxon>Stegodyphus</taxon>
    </lineage>
</organism>
<proteinExistence type="predicted"/>
<gene>
    <name evidence="2" type="ORF">X975_13357</name>
</gene>
<keyword evidence="3" id="KW-1185">Reference proteome</keyword>
<dbReference type="EMBL" id="KK116607">
    <property type="protein sequence ID" value="KFM68232.1"/>
    <property type="molecule type" value="Genomic_DNA"/>
</dbReference>
<protein>
    <submittedName>
        <fullName evidence="2">Uncharacterized protein</fullName>
    </submittedName>
</protein>
<dbReference type="OrthoDB" id="6357664at2759"/>
<feature type="region of interest" description="Disordered" evidence="1">
    <location>
        <begin position="25"/>
        <end position="46"/>
    </location>
</feature>
<name>A0A087TSZ3_STEMI</name>
<accession>A0A087TSZ3</accession>
<feature type="non-terminal residue" evidence="2">
    <location>
        <position position="72"/>
    </location>
</feature>
<reference evidence="2 3" key="1">
    <citation type="submission" date="2013-11" db="EMBL/GenBank/DDBJ databases">
        <title>Genome sequencing of Stegodyphus mimosarum.</title>
        <authorList>
            <person name="Bechsgaard J."/>
        </authorList>
    </citation>
    <scope>NUCLEOTIDE SEQUENCE [LARGE SCALE GENOMIC DNA]</scope>
</reference>
<dbReference type="AlphaFoldDB" id="A0A087TSZ3"/>